<dbReference type="EMBL" id="PXYY01000026">
    <property type="protein sequence ID" value="PSJ80533.1"/>
    <property type="molecule type" value="Genomic_DNA"/>
</dbReference>
<sequence length="205" mass="23960">MLTPQSSELFDLPFYQFAQMKKHAPEMIEPAKAAYKHHWRIWRELIECVADDLGEPFAPPHIERWCNGWQVRAHFFAYFKYAQHKDSAAIISVLLNRRRLTVSLDWHCYKAGVSPTALPQYNQWLDGLDVQKYAAFDIWHGAEDEYADYATVADTPSENIRLHNSDDFFCIGKHIKRADLGKQNVQQWIVDAIEELIPLYEACFK</sequence>
<dbReference type="AlphaFoldDB" id="A0A2P7U0V5"/>
<dbReference type="Pfam" id="PF10786">
    <property type="entry name" value="HI_0552"/>
    <property type="match status" value="1"/>
</dbReference>
<dbReference type="RefSeq" id="WP_106741269.1">
    <property type="nucleotide sequence ID" value="NZ_PXYY01000026.1"/>
</dbReference>
<name>A0A2P7U0V5_9NEIS</name>
<evidence type="ECO:0000313" key="2">
    <source>
        <dbReference type="Proteomes" id="UP000241868"/>
    </source>
</evidence>
<evidence type="ECO:0000313" key="1">
    <source>
        <dbReference type="EMBL" id="PSJ80533.1"/>
    </source>
</evidence>
<comment type="caution">
    <text evidence="1">The sequence shown here is derived from an EMBL/GenBank/DDBJ whole genome shotgun (WGS) entry which is preliminary data.</text>
</comment>
<accession>A0A2P7U0V5</accession>
<proteinExistence type="predicted"/>
<dbReference type="InterPro" id="IPR019722">
    <property type="entry name" value="HI_0552_fam"/>
</dbReference>
<reference evidence="1 2" key="1">
    <citation type="submission" date="2018-03" db="EMBL/GenBank/DDBJ databases">
        <title>Neisseria weixii sp. nov., isolated from the intestinal contents of Tibetan Plateau pika (Ochotona curzoniae) in Yushu, Qinghai Province, China.</title>
        <authorList>
            <person name="Gui Z."/>
        </authorList>
    </citation>
    <scope>NUCLEOTIDE SEQUENCE [LARGE SCALE GENOMIC DNA]</scope>
    <source>
        <strain evidence="1 2">ATCC 51483</strain>
    </source>
</reference>
<protein>
    <submittedName>
        <fullName evidence="1">Diadenosine tetraphosphatase</fullName>
    </submittedName>
</protein>
<gene>
    <name evidence="1" type="ORF">C7N83_05775</name>
</gene>
<dbReference type="OrthoDB" id="2360289at2"/>
<keyword evidence="2" id="KW-1185">Reference proteome</keyword>
<organism evidence="1 2">
    <name type="scientific">Neisseria iguanae</name>
    <dbReference type="NCBI Taxonomy" id="90242"/>
    <lineage>
        <taxon>Bacteria</taxon>
        <taxon>Pseudomonadati</taxon>
        <taxon>Pseudomonadota</taxon>
        <taxon>Betaproteobacteria</taxon>
        <taxon>Neisseriales</taxon>
        <taxon>Neisseriaceae</taxon>
        <taxon>Neisseria</taxon>
    </lineage>
</organism>
<dbReference type="Proteomes" id="UP000241868">
    <property type="component" value="Unassembled WGS sequence"/>
</dbReference>